<dbReference type="GO" id="GO:0004760">
    <property type="term" value="F:L-serine-pyruvate transaminase activity"/>
    <property type="evidence" value="ECO:0007669"/>
    <property type="project" value="UniProtKB-EC"/>
</dbReference>
<keyword evidence="3 11" id="KW-0032">Aminotransferase</keyword>
<evidence type="ECO:0000259" key="10">
    <source>
        <dbReference type="Pfam" id="PF00266"/>
    </source>
</evidence>
<dbReference type="PROSITE" id="PS00595">
    <property type="entry name" value="AA_TRANSFER_CLASS_5"/>
    <property type="match status" value="1"/>
</dbReference>
<dbReference type="Pfam" id="PF00266">
    <property type="entry name" value="Aminotran_5"/>
    <property type="match status" value="1"/>
</dbReference>
<keyword evidence="11" id="KW-0670">Pyruvate</keyword>
<keyword evidence="4 11" id="KW-0808">Transferase</keyword>
<proteinExistence type="inferred from homology"/>
<evidence type="ECO:0000256" key="9">
    <source>
        <dbReference type="RuleBase" id="RU004504"/>
    </source>
</evidence>
<dbReference type="AlphaFoldDB" id="A0A151AQH2"/>
<feature type="domain" description="Aminotransferase class V" evidence="10">
    <location>
        <begin position="6"/>
        <end position="342"/>
    </location>
</feature>
<keyword evidence="5 7" id="KW-0663">Pyridoxal phosphate</keyword>
<dbReference type="SUPFAM" id="SSF53383">
    <property type="entry name" value="PLP-dependent transferases"/>
    <property type="match status" value="1"/>
</dbReference>
<dbReference type="Proteomes" id="UP000075374">
    <property type="component" value="Unassembled WGS sequence"/>
</dbReference>
<dbReference type="PIRSF" id="PIRSF000524">
    <property type="entry name" value="SPT"/>
    <property type="match status" value="1"/>
</dbReference>
<dbReference type="GO" id="GO:0008453">
    <property type="term" value="F:alanine-glyoxylate transaminase activity"/>
    <property type="evidence" value="ECO:0007669"/>
    <property type="project" value="TreeGrafter"/>
</dbReference>
<comment type="similarity">
    <text evidence="2 8">Belongs to the class-V pyridoxal-phosphate-dependent aminotransferase family.</text>
</comment>
<dbReference type="InterPro" id="IPR024169">
    <property type="entry name" value="SP_NH2Trfase/AEP_transaminase"/>
</dbReference>
<dbReference type="PATRIC" id="fig|1121305.3.peg.903"/>
<evidence type="ECO:0000256" key="6">
    <source>
        <dbReference type="PIRSR" id="PIRSR000524-1"/>
    </source>
</evidence>
<comment type="cofactor">
    <cofactor evidence="1 7 9">
        <name>pyridoxal 5'-phosphate</name>
        <dbReference type="ChEBI" id="CHEBI:597326"/>
    </cofactor>
</comment>
<reference evidence="11 12" key="1">
    <citation type="submission" date="2016-02" db="EMBL/GenBank/DDBJ databases">
        <title>Genome sequence of Clostridium colicanis DSM 13634.</title>
        <authorList>
            <person name="Poehlein A."/>
            <person name="Daniel R."/>
        </authorList>
    </citation>
    <scope>NUCLEOTIDE SEQUENCE [LARGE SCALE GENOMIC DNA]</scope>
    <source>
        <strain evidence="11 12">DSM 13634</strain>
    </source>
</reference>
<dbReference type="GO" id="GO:0019265">
    <property type="term" value="P:glycine biosynthetic process, by transamination of glyoxylate"/>
    <property type="evidence" value="ECO:0007669"/>
    <property type="project" value="TreeGrafter"/>
</dbReference>
<evidence type="ECO:0000313" key="11">
    <source>
        <dbReference type="EMBL" id="KYH29657.1"/>
    </source>
</evidence>
<evidence type="ECO:0000256" key="4">
    <source>
        <dbReference type="ARBA" id="ARBA00022679"/>
    </source>
</evidence>
<dbReference type="FunFam" id="3.40.640.10:FF:000027">
    <property type="entry name" value="Serine--pyruvate aminotransferase, mitochondrial"/>
    <property type="match status" value="1"/>
</dbReference>
<evidence type="ECO:0000313" key="12">
    <source>
        <dbReference type="Proteomes" id="UP000075374"/>
    </source>
</evidence>
<name>A0A151AQH2_9CLOT</name>
<keyword evidence="12" id="KW-1185">Reference proteome</keyword>
<dbReference type="EMBL" id="LTBB01000003">
    <property type="protein sequence ID" value="KYH29657.1"/>
    <property type="molecule type" value="Genomic_DNA"/>
</dbReference>
<comment type="caution">
    <text evidence="11">The sequence shown here is derived from an EMBL/GenBank/DDBJ whole genome shotgun (WGS) entry which is preliminary data.</text>
</comment>
<dbReference type="RefSeq" id="WP_061857787.1">
    <property type="nucleotide sequence ID" value="NZ_LTBB01000003.1"/>
</dbReference>
<dbReference type="InterPro" id="IPR015424">
    <property type="entry name" value="PyrdxlP-dep_Trfase"/>
</dbReference>
<dbReference type="InterPro" id="IPR000192">
    <property type="entry name" value="Aminotrans_V_dom"/>
</dbReference>
<evidence type="ECO:0000256" key="7">
    <source>
        <dbReference type="PIRSR" id="PIRSR000524-50"/>
    </source>
</evidence>
<dbReference type="Gene3D" id="3.90.1150.10">
    <property type="entry name" value="Aspartate Aminotransferase, domain 1"/>
    <property type="match status" value="1"/>
</dbReference>
<dbReference type="Gene3D" id="3.40.640.10">
    <property type="entry name" value="Type I PLP-dependent aspartate aminotransferase-like (Major domain)"/>
    <property type="match status" value="1"/>
</dbReference>
<dbReference type="EC" id="2.6.1.51" evidence="11"/>
<gene>
    <name evidence="11" type="ORF">CLCOL_08880</name>
</gene>
<evidence type="ECO:0000256" key="5">
    <source>
        <dbReference type="ARBA" id="ARBA00022898"/>
    </source>
</evidence>
<dbReference type="STRING" id="1121305.CLCOL_08880"/>
<evidence type="ECO:0000256" key="2">
    <source>
        <dbReference type="ARBA" id="ARBA00009236"/>
    </source>
</evidence>
<evidence type="ECO:0000256" key="8">
    <source>
        <dbReference type="RuleBase" id="RU004075"/>
    </source>
</evidence>
<dbReference type="PANTHER" id="PTHR21152:SF40">
    <property type="entry name" value="ALANINE--GLYOXYLATE AMINOTRANSFERASE"/>
    <property type="match status" value="1"/>
</dbReference>
<dbReference type="InterPro" id="IPR015422">
    <property type="entry name" value="PyrdxlP-dep_Trfase_small"/>
</dbReference>
<protein>
    <submittedName>
        <fullName evidence="11">Serine-pyruvate aminotransferase</fullName>
        <ecNumber evidence="11">2.6.1.51</ecNumber>
    </submittedName>
</protein>
<dbReference type="InterPro" id="IPR015421">
    <property type="entry name" value="PyrdxlP-dep_Trfase_major"/>
</dbReference>
<feature type="modified residue" description="N6-(pyridoxal phosphate)lysine" evidence="7">
    <location>
        <position position="188"/>
    </location>
</feature>
<dbReference type="InterPro" id="IPR020578">
    <property type="entry name" value="Aminotrans_V_PyrdxlP_BS"/>
</dbReference>
<organism evidence="11 12">
    <name type="scientific">Clostridium colicanis DSM 13634</name>
    <dbReference type="NCBI Taxonomy" id="1121305"/>
    <lineage>
        <taxon>Bacteria</taxon>
        <taxon>Bacillati</taxon>
        <taxon>Bacillota</taxon>
        <taxon>Clostridia</taxon>
        <taxon>Eubacteriales</taxon>
        <taxon>Clostridiaceae</taxon>
        <taxon>Clostridium</taxon>
    </lineage>
</organism>
<accession>A0A151AQH2</accession>
<evidence type="ECO:0000256" key="1">
    <source>
        <dbReference type="ARBA" id="ARBA00001933"/>
    </source>
</evidence>
<feature type="binding site" evidence="6">
    <location>
        <position position="334"/>
    </location>
    <ligand>
        <name>substrate</name>
    </ligand>
</feature>
<sequence>MEGKLLMTPGPTNVPERVLRKMSEPVIHHRTKEYGKLFGDMSERLKYVLQTKNPVLTFPSAGTGGLEAAIVNMFSKGDKVLIVSIGVFGDRFIKIAKTYGLKVDAIEVPWGRGVEVEEIKERLEDDHKALILTHNETSTAATNPIKEIGEFMKDKNQLFIVDGVSSVGGIEVKMDEWNIDVLVTASQKALMSPPGLAFIGVSDKAWEAAKSSDIPKFYWDFFSAREHLERPTPENPYTPAVSLISGVNEALKMIQEEGLYNVYERHEHLARKLRCELEKMGLNIYTDERFLSNTVTAITFDEEGIASKIKNRMEEEFGIVIAGGQGKMKGKMIRIGHMGYINQEMIDRTINALKKCL</sequence>
<dbReference type="PANTHER" id="PTHR21152">
    <property type="entry name" value="AMINOTRANSFERASE CLASS V"/>
    <property type="match status" value="1"/>
</dbReference>
<evidence type="ECO:0000256" key="3">
    <source>
        <dbReference type="ARBA" id="ARBA00022576"/>
    </source>
</evidence>